<dbReference type="AlphaFoldDB" id="A0A6J7CVA3"/>
<reference evidence="2" key="1">
    <citation type="submission" date="2020-05" db="EMBL/GenBank/DDBJ databases">
        <authorList>
            <person name="Chiriac C."/>
            <person name="Salcher M."/>
            <person name="Ghai R."/>
            <person name="Kavagutti S V."/>
        </authorList>
    </citation>
    <scope>NUCLEOTIDE SEQUENCE</scope>
</reference>
<proteinExistence type="predicted"/>
<feature type="transmembrane region" description="Helical" evidence="1">
    <location>
        <begin position="201"/>
        <end position="221"/>
    </location>
</feature>
<feature type="transmembrane region" description="Helical" evidence="1">
    <location>
        <begin position="134"/>
        <end position="151"/>
    </location>
</feature>
<feature type="transmembrane region" description="Helical" evidence="1">
    <location>
        <begin position="345"/>
        <end position="369"/>
    </location>
</feature>
<evidence type="ECO:0000256" key="1">
    <source>
        <dbReference type="SAM" id="Phobius"/>
    </source>
</evidence>
<sequence>MSLIESQSGAVRWPVGKLVIGSTVAMLWGAMGLTLWSQIHVGYSKSSWQFSDWLINYQGGFVRRGLLGQLLLVANQRFGLDPYVVVLVVTLGAYVLLCALAVIAAKKGRIPHALVPMSFALGFPVFSNEWFRKDVLLVLLFILALTSLRLGNKSLRFGLVNAVAGLAILCHEAFVFIGLPALIVCSMLLDSTSVNLGSFRLVQSLKFLSPALLVGLIVFAAKGNSQTAVAIWDSWKSVSFLPRGFAPPEISGGGPQAAIESIGWSSYRGFEITRGSLKTTYYGIPAIVGWALTLTWVFFTAVAVASRKAVQGQAKLSPQQTACLLGLVFSGTVPLYVIGLDYGRWIFLCVGVSFSTICLIPVATLAPFLDRVMSNFGSRISKRQRVTKFVRKVSSALEWSTKKSSLFIVGSLFLAVPPAYWEAYESLMPVTLFVRGIFG</sequence>
<organism evidence="2">
    <name type="scientific">freshwater metagenome</name>
    <dbReference type="NCBI Taxonomy" id="449393"/>
    <lineage>
        <taxon>unclassified sequences</taxon>
        <taxon>metagenomes</taxon>
        <taxon>ecological metagenomes</taxon>
    </lineage>
</organism>
<feature type="transmembrane region" description="Helical" evidence="1">
    <location>
        <begin position="163"/>
        <end position="189"/>
    </location>
</feature>
<gene>
    <name evidence="2" type="ORF">UFOPK3401_00330</name>
</gene>
<feature type="transmembrane region" description="Helical" evidence="1">
    <location>
        <begin position="110"/>
        <end position="127"/>
    </location>
</feature>
<keyword evidence="1" id="KW-1133">Transmembrane helix</keyword>
<feature type="transmembrane region" description="Helical" evidence="1">
    <location>
        <begin position="18"/>
        <end position="36"/>
    </location>
</feature>
<feature type="transmembrane region" description="Helical" evidence="1">
    <location>
        <begin position="287"/>
        <end position="310"/>
    </location>
</feature>
<feature type="transmembrane region" description="Helical" evidence="1">
    <location>
        <begin position="83"/>
        <end position="104"/>
    </location>
</feature>
<accession>A0A6J7CVA3</accession>
<evidence type="ECO:0000313" key="2">
    <source>
        <dbReference type="EMBL" id="CAB4862642.1"/>
    </source>
</evidence>
<keyword evidence="1" id="KW-0472">Membrane</keyword>
<dbReference type="EMBL" id="CAFBLM010000009">
    <property type="protein sequence ID" value="CAB4862642.1"/>
    <property type="molecule type" value="Genomic_DNA"/>
</dbReference>
<protein>
    <submittedName>
        <fullName evidence="2">Unannotated protein</fullName>
    </submittedName>
</protein>
<keyword evidence="1" id="KW-0812">Transmembrane</keyword>
<feature type="transmembrane region" description="Helical" evidence="1">
    <location>
        <begin position="322"/>
        <end position="339"/>
    </location>
</feature>
<name>A0A6J7CVA3_9ZZZZ</name>